<evidence type="ECO:0008006" key="5">
    <source>
        <dbReference type="Google" id="ProtNLM"/>
    </source>
</evidence>
<gene>
    <name evidence="3" type="ORF">FOF52_13420</name>
</gene>
<name>A0ABY4L2D4_THEAE</name>
<sequence length="179" mass="19588">MSVARVNSRQAPVRTPRPHRSAGPVVWALLRINLGLGYLWIFLDLTFGLGWYAPPDRAWLTGNSPLRWSLINLDSPAADLVQPVAGHPLLDLSLMLFVLLLAAAFTLGAALRAAAVGNALVLVLSALARLPDLPMLFVNLHLILVLLGFGLAVDGSDEVWGLGRAWRRTPLVRRLPWLR</sequence>
<organism evidence="3 4">
    <name type="scientific">Thermobifida alba</name>
    <name type="common">Thermomonospora alba</name>
    <dbReference type="NCBI Taxonomy" id="53522"/>
    <lineage>
        <taxon>Bacteria</taxon>
        <taxon>Bacillati</taxon>
        <taxon>Actinomycetota</taxon>
        <taxon>Actinomycetes</taxon>
        <taxon>Streptosporangiales</taxon>
        <taxon>Nocardiopsidaceae</taxon>
        <taxon>Thermobifida</taxon>
    </lineage>
</organism>
<keyword evidence="2" id="KW-0472">Membrane</keyword>
<evidence type="ECO:0000256" key="2">
    <source>
        <dbReference type="SAM" id="Phobius"/>
    </source>
</evidence>
<feature type="transmembrane region" description="Helical" evidence="2">
    <location>
        <begin position="94"/>
        <end position="124"/>
    </location>
</feature>
<keyword evidence="4" id="KW-1185">Reference proteome</keyword>
<dbReference type="RefSeq" id="WP_248590312.1">
    <property type="nucleotide sequence ID" value="NZ_BAABEB010000003.1"/>
</dbReference>
<dbReference type="EMBL" id="CP051627">
    <property type="protein sequence ID" value="UPT21826.1"/>
    <property type="molecule type" value="Genomic_DNA"/>
</dbReference>
<feature type="compositionally biased region" description="Polar residues" evidence="1">
    <location>
        <begin position="1"/>
        <end position="10"/>
    </location>
</feature>
<feature type="transmembrane region" description="Helical" evidence="2">
    <location>
        <begin position="21"/>
        <end position="43"/>
    </location>
</feature>
<evidence type="ECO:0000313" key="4">
    <source>
        <dbReference type="Proteomes" id="UP000832041"/>
    </source>
</evidence>
<feature type="region of interest" description="Disordered" evidence="1">
    <location>
        <begin position="1"/>
        <end position="20"/>
    </location>
</feature>
<reference evidence="3 4" key="1">
    <citation type="submission" date="2020-04" db="EMBL/GenBank/DDBJ databases">
        <title>Thermobifida alba genome sequencing and assembly.</title>
        <authorList>
            <person name="Luzics S."/>
            <person name="Horvath B."/>
            <person name="Nagy I."/>
            <person name="Toth A."/>
            <person name="Nagy I."/>
            <person name="Kukolya J."/>
        </authorList>
    </citation>
    <scope>NUCLEOTIDE SEQUENCE [LARGE SCALE GENOMIC DNA]</scope>
    <source>
        <strain evidence="3 4">DSM 43795</strain>
    </source>
</reference>
<keyword evidence="2" id="KW-0812">Transmembrane</keyword>
<proteinExistence type="predicted"/>
<keyword evidence="2" id="KW-1133">Transmembrane helix</keyword>
<feature type="transmembrane region" description="Helical" evidence="2">
    <location>
        <begin position="136"/>
        <end position="153"/>
    </location>
</feature>
<accession>A0ABY4L2D4</accession>
<protein>
    <recommendedName>
        <fullName evidence="5">Integral membrane protein</fullName>
    </recommendedName>
</protein>
<evidence type="ECO:0000313" key="3">
    <source>
        <dbReference type="EMBL" id="UPT21826.1"/>
    </source>
</evidence>
<dbReference type="Proteomes" id="UP000832041">
    <property type="component" value="Chromosome"/>
</dbReference>
<evidence type="ECO:0000256" key="1">
    <source>
        <dbReference type="SAM" id="MobiDB-lite"/>
    </source>
</evidence>